<dbReference type="InterPro" id="IPR040442">
    <property type="entry name" value="Pyrv_kinase-like_dom_sf"/>
</dbReference>
<reference evidence="2" key="1">
    <citation type="submission" date="2022-08" db="EMBL/GenBank/DDBJ databases">
        <authorList>
            <person name="Dzunkova M."/>
            <person name="La Clair J."/>
            <person name="Tyml T."/>
            <person name="Doud D."/>
            <person name="Schulz F."/>
            <person name="Piquer S."/>
            <person name="Porcel Sanchis D."/>
            <person name="Osborn A."/>
            <person name="Robinson D."/>
            <person name="Louie K.B."/>
            <person name="Bowen B.P."/>
            <person name="Bowers R."/>
            <person name="Lee J."/>
            <person name="Arnau Llombart V."/>
            <person name="Diaz Villanueva W."/>
            <person name="Gosliner T."/>
            <person name="Northen T."/>
            <person name="Cheng J.-F."/>
            <person name="Burkart M.D."/>
            <person name="Woyke T."/>
        </authorList>
    </citation>
    <scope>NUCLEOTIDE SEQUENCE</scope>
    <source>
        <strain evidence="2">Df01</strain>
    </source>
</reference>
<evidence type="ECO:0000256" key="1">
    <source>
        <dbReference type="ARBA" id="ARBA00022723"/>
    </source>
</evidence>
<keyword evidence="1" id="KW-0479">Metal-binding</keyword>
<dbReference type="CDD" id="cd00377">
    <property type="entry name" value="ICL_PEPM"/>
    <property type="match status" value="1"/>
</dbReference>
<dbReference type="EMBL" id="JANQAO010000001">
    <property type="protein sequence ID" value="MDM5147289.1"/>
    <property type="molecule type" value="Genomic_DNA"/>
</dbReference>
<evidence type="ECO:0000313" key="3">
    <source>
        <dbReference type="Proteomes" id="UP001168167"/>
    </source>
</evidence>
<name>A0ABT7QKR2_9GAMM</name>
<dbReference type="InterPro" id="IPR039556">
    <property type="entry name" value="ICL/PEPM"/>
</dbReference>
<dbReference type="Pfam" id="PF13714">
    <property type="entry name" value="PEP_mutase"/>
    <property type="match status" value="1"/>
</dbReference>
<gene>
    <name evidence="2" type="ORF">NQX30_02725</name>
</gene>
<proteinExistence type="predicted"/>
<dbReference type="PANTHER" id="PTHR42905:SF16">
    <property type="entry name" value="CARBOXYPHOSPHONOENOLPYRUVATE PHOSPHONOMUTASE-LIKE PROTEIN (AFU_ORTHOLOGUE AFUA_5G07230)"/>
    <property type="match status" value="1"/>
</dbReference>
<dbReference type="Gene3D" id="3.20.20.60">
    <property type="entry name" value="Phosphoenolpyruvate-binding domains"/>
    <property type="match status" value="1"/>
</dbReference>
<dbReference type="SUPFAM" id="SSF51621">
    <property type="entry name" value="Phosphoenolpyruvate/pyruvate domain"/>
    <property type="match status" value="1"/>
</dbReference>
<organism evidence="2 3">
    <name type="scientific">Candidatus Doriopsillibacter californiensis</name>
    <dbReference type="NCBI Taxonomy" id="2970740"/>
    <lineage>
        <taxon>Bacteria</taxon>
        <taxon>Pseudomonadati</taxon>
        <taxon>Pseudomonadota</taxon>
        <taxon>Gammaproteobacteria</taxon>
        <taxon>Candidatus Tethybacterales</taxon>
        <taxon>Candidatus Persebacteraceae</taxon>
        <taxon>Candidatus Doriopsillibacter</taxon>
    </lineage>
</organism>
<keyword evidence="3" id="KW-1185">Reference proteome</keyword>
<protein>
    <submittedName>
        <fullName evidence="2">Isocitrate lyase/phosphoenolpyruvate mutase family protein</fullName>
    </submittedName>
</protein>
<keyword evidence="2" id="KW-0456">Lyase</keyword>
<dbReference type="Proteomes" id="UP001168167">
    <property type="component" value="Unassembled WGS sequence"/>
</dbReference>
<accession>A0ABT7QKR2</accession>
<dbReference type="PANTHER" id="PTHR42905">
    <property type="entry name" value="PHOSPHOENOLPYRUVATE CARBOXYLASE"/>
    <property type="match status" value="1"/>
</dbReference>
<evidence type="ECO:0000313" key="2">
    <source>
        <dbReference type="EMBL" id="MDM5147289.1"/>
    </source>
</evidence>
<dbReference type="InterPro" id="IPR015813">
    <property type="entry name" value="Pyrv/PenolPyrv_kinase-like_dom"/>
</dbReference>
<comment type="caution">
    <text evidence="2">The sequence shown here is derived from an EMBL/GenBank/DDBJ whole genome shotgun (WGS) entry which is preliminary data.</text>
</comment>
<dbReference type="GO" id="GO:0016829">
    <property type="term" value="F:lyase activity"/>
    <property type="evidence" value="ECO:0007669"/>
    <property type="project" value="UniProtKB-KW"/>
</dbReference>
<sequence length="301" mass="31513">MRTQYRTLKTMLSDAPSPLSTKLKAQSNKAGFFRTLHQKGNPFVLANAWDIGTARTLAGIGAQALGTTSAGHAFTLGLADMGNVRREEAIAHAAQLAAATPLPISADLENGYGHRPEDVAETVRQATAARLAGCSVEDTMLPDSAPYAFDDAVNRIAAAAQTARAATDDFVLTARADGIMNGHYDVDEAVRRLRAFAEVGADVLYAPLLPTMETVKHLCDTLSAPINVLATGTLATYRVTDFASIGVARISLGGGLARVGHAAIVQSARSILQDGDLSSLQNGADGDEIDALLKKGTDAQN</sequence>
<reference evidence="2" key="2">
    <citation type="journal article" date="2023" name="Microbiome">
        <title>Synthase-selected sorting approach identifies a beta-lactone synthase in a nudibranch symbiotic bacterium.</title>
        <authorList>
            <person name="Dzunkova M."/>
            <person name="La Clair J.J."/>
            <person name="Tyml T."/>
            <person name="Doud D."/>
            <person name="Schulz F."/>
            <person name="Piquer-Esteban S."/>
            <person name="Porcel Sanchis D."/>
            <person name="Osborn A."/>
            <person name="Robinson D."/>
            <person name="Louie K.B."/>
            <person name="Bowen B.P."/>
            <person name="Bowers R.M."/>
            <person name="Lee J."/>
            <person name="Arnau V."/>
            <person name="Diaz-Villanueva W."/>
            <person name="Stepanauskas R."/>
            <person name="Gosliner T."/>
            <person name="Date S.V."/>
            <person name="Northen T.R."/>
            <person name="Cheng J.F."/>
            <person name="Burkart M.D."/>
            <person name="Woyke T."/>
        </authorList>
    </citation>
    <scope>NUCLEOTIDE SEQUENCE</scope>
    <source>
        <strain evidence="2">Df01</strain>
    </source>
</reference>